<proteinExistence type="predicted"/>
<evidence type="ECO:0000313" key="4">
    <source>
        <dbReference type="WormBase" id="T26H5.4a"/>
    </source>
</evidence>
<dbReference type="EMBL" id="BX284605">
    <property type="protein sequence ID" value="CAB04855.1"/>
    <property type="molecule type" value="Genomic_DNA"/>
</dbReference>
<evidence type="ECO:0000313" key="3">
    <source>
        <dbReference type="Proteomes" id="UP000001940"/>
    </source>
</evidence>
<reference evidence="2 3" key="1">
    <citation type="journal article" date="1998" name="Science">
        <title>Genome sequence of the nematode C. elegans: a platform for investigating biology.</title>
        <authorList>
            <consortium name="The C. elegans sequencing consortium"/>
            <person name="Sulson J.E."/>
            <person name="Waterston R."/>
        </authorList>
    </citation>
    <scope>NUCLEOTIDE SEQUENCE [LARGE SCALE GENOMIC DNA]</scope>
    <source>
        <strain evidence="2 3">Bristol N2</strain>
    </source>
</reference>
<feature type="compositionally biased region" description="Low complexity" evidence="1">
    <location>
        <begin position="16"/>
        <end position="26"/>
    </location>
</feature>
<dbReference type="Proteomes" id="UP000001940">
    <property type="component" value="Chromosome V"/>
</dbReference>
<dbReference type="UCSC" id="T26H5.4">
    <property type="organism name" value="c. elegans"/>
</dbReference>
<dbReference type="FunCoup" id="O62385">
    <property type="interactions" value="241"/>
</dbReference>
<sequence length="102" mass="10373">MPQKKHGLCKFYVDGSSDTTTSDMTSAMLSGSGAAAETEMSSDNSTSTGGAGGGGSGEASSKTFTTTKKKQNMKCYEYEDGTKDDGAVLKPGVTYTATATAT</sequence>
<dbReference type="PANTHER" id="PTHR22412">
    <property type="entry name" value="GLYCINE-RICH PROTEIN-RELATED-RELATED"/>
    <property type="match status" value="1"/>
</dbReference>
<evidence type="ECO:0000313" key="2">
    <source>
        <dbReference type="EMBL" id="CAB04855.1"/>
    </source>
</evidence>
<dbReference type="CTD" id="188957"/>
<dbReference type="AGR" id="WB:WBGene00012069"/>
<accession>O62385</accession>
<keyword evidence="3" id="KW-1185">Reference proteome</keyword>
<evidence type="ECO:0000256" key="1">
    <source>
        <dbReference type="SAM" id="MobiDB-lite"/>
    </source>
</evidence>
<dbReference type="RefSeq" id="NP_001256665.1">
    <property type="nucleotide sequence ID" value="NM_001269736.1"/>
</dbReference>
<protein>
    <submittedName>
        <fullName evidence="2">Envelope glycoprotein</fullName>
    </submittedName>
</protein>
<dbReference type="InParanoid" id="O62385"/>
<dbReference type="KEGG" id="cel:CELE_T26H5.4"/>
<dbReference type="IntAct" id="O62385">
    <property type="interactions" value="1"/>
</dbReference>
<dbReference type="AlphaFoldDB" id="O62385"/>
<dbReference type="OrthoDB" id="10585499at2759"/>
<dbReference type="ExpressionAtlas" id="O62385">
    <property type="expression patterns" value="baseline and differential"/>
</dbReference>
<organism evidence="2 3">
    <name type="scientific">Caenorhabditis elegans</name>
    <dbReference type="NCBI Taxonomy" id="6239"/>
    <lineage>
        <taxon>Eukaryota</taxon>
        <taxon>Metazoa</taxon>
        <taxon>Ecdysozoa</taxon>
        <taxon>Nematoda</taxon>
        <taxon>Chromadorea</taxon>
        <taxon>Rhabditida</taxon>
        <taxon>Rhabditina</taxon>
        <taxon>Rhabditomorpha</taxon>
        <taxon>Rhabditoidea</taxon>
        <taxon>Rhabditidae</taxon>
        <taxon>Peloderinae</taxon>
        <taxon>Caenorhabditis</taxon>
    </lineage>
</organism>
<name>O62385_CAEEL</name>
<dbReference type="GeneID" id="188957"/>
<dbReference type="PaxDb" id="6239-T26H5.4a"/>
<dbReference type="DIP" id="DIP-26390N"/>
<dbReference type="Bgee" id="WBGene00012069">
    <property type="expression patterns" value="Expressed in larva and 1 other cell type or tissue"/>
</dbReference>
<dbReference type="WormBase" id="T26H5.4a">
    <property type="protein sequence ID" value="CE18292"/>
    <property type="gene ID" value="WBGene00012069"/>
</dbReference>
<dbReference type="PANTHER" id="PTHR22412:SF3">
    <property type="entry name" value="CEMENT PROTEIN-RELATED"/>
    <property type="match status" value="1"/>
</dbReference>
<dbReference type="PIR" id="T25332">
    <property type="entry name" value="T25332"/>
</dbReference>
<gene>
    <name evidence="2" type="ORF">CELE_T26H5.4</name>
    <name evidence="2 4" type="ORF">T26H5.4</name>
</gene>
<feature type="region of interest" description="Disordered" evidence="1">
    <location>
        <begin position="12"/>
        <end position="69"/>
    </location>
</feature>